<feature type="compositionally biased region" description="Low complexity" evidence="1">
    <location>
        <begin position="88"/>
        <end position="97"/>
    </location>
</feature>
<dbReference type="Gene3D" id="2.60.200.20">
    <property type="match status" value="1"/>
</dbReference>
<dbReference type="Pfam" id="PF00498">
    <property type="entry name" value="FHA"/>
    <property type="match status" value="1"/>
</dbReference>
<evidence type="ECO:0000313" key="6">
    <source>
        <dbReference type="Proteomes" id="UP000629870"/>
    </source>
</evidence>
<gene>
    <name evidence="4" type="ORF">FHR04_06195</name>
    <name evidence="3" type="ORF">HNQ04_002679</name>
</gene>
<dbReference type="Proteomes" id="UP000313988">
    <property type="component" value="Unassembled WGS sequence"/>
</dbReference>
<organism evidence="4 5">
    <name type="scientific">Deinococcus radiopugnans ATCC 19172</name>
    <dbReference type="NCBI Taxonomy" id="585398"/>
    <lineage>
        <taxon>Bacteria</taxon>
        <taxon>Thermotogati</taxon>
        <taxon>Deinococcota</taxon>
        <taxon>Deinococci</taxon>
        <taxon>Deinococcales</taxon>
        <taxon>Deinococcaceae</taxon>
        <taxon>Deinococcus</taxon>
    </lineage>
</organism>
<dbReference type="OrthoDB" id="9816434at2"/>
<dbReference type="SUPFAM" id="SSF49879">
    <property type="entry name" value="SMAD/FHA domain"/>
    <property type="match status" value="1"/>
</dbReference>
<dbReference type="PROSITE" id="PS50006">
    <property type="entry name" value="FHA_DOMAIN"/>
    <property type="match status" value="1"/>
</dbReference>
<evidence type="ECO:0000313" key="5">
    <source>
        <dbReference type="Proteomes" id="UP000313988"/>
    </source>
</evidence>
<evidence type="ECO:0000313" key="4">
    <source>
        <dbReference type="EMBL" id="TNM71951.1"/>
    </source>
</evidence>
<dbReference type="SMART" id="SM00240">
    <property type="entry name" value="FHA"/>
    <property type="match status" value="1"/>
</dbReference>
<feature type="domain" description="FHA" evidence="2">
    <location>
        <begin position="142"/>
        <end position="199"/>
    </location>
</feature>
<evidence type="ECO:0000256" key="1">
    <source>
        <dbReference type="SAM" id="MobiDB-lite"/>
    </source>
</evidence>
<dbReference type="EMBL" id="VDMO01000005">
    <property type="protein sequence ID" value="TNM71951.1"/>
    <property type="molecule type" value="Genomic_DNA"/>
</dbReference>
<reference evidence="3 6" key="2">
    <citation type="submission" date="2020-08" db="EMBL/GenBank/DDBJ databases">
        <title>Genomic Encyclopedia of Type Strains, Phase IV (KMG-IV): sequencing the most valuable type-strain genomes for metagenomic binning, comparative biology and taxonomic classification.</title>
        <authorList>
            <person name="Goeker M."/>
        </authorList>
    </citation>
    <scope>NUCLEOTIDE SEQUENCE [LARGE SCALE GENOMIC DNA]</scope>
    <source>
        <strain evidence="3 6">DSM 12027</strain>
    </source>
</reference>
<protein>
    <submittedName>
        <fullName evidence="4">FHA domain-containing protein</fullName>
    </submittedName>
</protein>
<keyword evidence="6" id="KW-1185">Reference proteome</keyword>
<dbReference type="InterPro" id="IPR000253">
    <property type="entry name" value="FHA_dom"/>
</dbReference>
<dbReference type="EMBL" id="JACHEW010000014">
    <property type="protein sequence ID" value="MBB6017414.1"/>
    <property type="molecule type" value="Genomic_DNA"/>
</dbReference>
<name>A0A5C4Y975_9DEIO</name>
<proteinExistence type="predicted"/>
<sequence>MTLTCIVCGTINPHGTTYCDGCGVELSPTAAPSELAVPSEPAHSAGEDTTAPAALEGSGWDRPTDTSSGPEQPAPLAPSLTLTKPAQDDSPASDAAPTPIPVPDAASAPLLELPVPTGTARLGLKKFGAPTGEFIPLAGERLVVGRFDASSGPVDIDVSGITGAEHISRRHAELSHEGGRWFVRDLGSTNGVYLKRAGQGNFSPRLQEPTPLAHGDELAFGNLMLTFHQD</sequence>
<reference evidence="4 5" key="1">
    <citation type="submission" date="2019-06" db="EMBL/GenBank/DDBJ databases">
        <title>Genome sequence of Deinococcus radiopugnans ATCC 19172.</title>
        <authorList>
            <person name="Maclea K.S."/>
            <person name="Maynard C.R."/>
        </authorList>
    </citation>
    <scope>NUCLEOTIDE SEQUENCE [LARGE SCALE GENOMIC DNA]</scope>
    <source>
        <strain evidence="4 5">ATCC 19172</strain>
    </source>
</reference>
<accession>A0A5C4Y975</accession>
<dbReference type="InterPro" id="IPR008984">
    <property type="entry name" value="SMAD_FHA_dom_sf"/>
</dbReference>
<dbReference type="RefSeq" id="WP_139401665.1">
    <property type="nucleotide sequence ID" value="NZ_JACHEW010000014.1"/>
</dbReference>
<dbReference type="AlphaFoldDB" id="A0A5C4Y975"/>
<evidence type="ECO:0000259" key="2">
    <source>
        <dbReference type="PROSITE" id="PS50006"/>
    </source>
</evidence>
<dbReference type="CDD" id="cd00060">
    <property type="entry name" value="FHA"/>
    <property type="match status" value="1"/>
</dbReference>
<evidence type="ECO:0000313" key="3">
    <source>
        <dbReference type="EMBL" id="MBB6017414.1"/>
    </source>
</evidence>
<comment type="caution">
    <text evidence="4">The sequence shown here is derived from an EMBL/GenBank/DDBJ whole genome shotgun (WGS) entry which is preliminary data.</text>
</comment>
<feature type="region of interest" description="Disordered" evidence="1">
    <location>
        <begin position="33"/>
        <end position="105"/>
    </location>
</feature>
<dbReference type="Proteomes" id="UP000629870">
    <property type="component" value="Unassembled WGS sequence"/>
</dbReference>